<dbReference type="SUPFAM" id="SSF56349">
    <property type="entry name" value="DNA breaking-rejoining enzymes"/>
    <property type="match status" value="1"/>
</dbReference>
<accession>A0ABP6WT53</accession>
<dbReference type="InterPro" id="IPR011010">
    <property type="entry name" value="DNA_brk_join_enz"/>
</dbReference>
<evidence type="ECO:0000313" key="2">
    <source>
        <dbReference type="EMBL" id="GAA3554233.1"/>
    </source>
</evidence>
<protein>
    <recommendedName>
        <fullName evidence="4">Phage integrase family protein</fullName>
    </recommendedName>
</protein>
<name>A0ABP6WT53_9PSEU</name>
<evidence type="ECO:0008006" key="4">
    <source>
        <dbReference type="Google" id="ProtNLM"/>
    </source>
</evidence>
<keyword evidence="3" id="KW-1185">Reference proteome</keyword>
<comment type="caution">
    <text evidence="2">The sequence shown here is derived from an EMBL/GenBank/DDBJ whole genome shotgun (WGS) entry which is preliminary data.</text>
</comment>
<sequence length="51" mass="5157">MLAAGVGMKVGQETLGHSNISATSNTYTPVYPELAAAAADAAHALVSRRSV</sequence>
<evidence type="ECO:0000313" key="3">
    <source>
        <dbReference type="Proteomes" id="UP001500689"/>
    </source>
</evidence>
<dbReference type="Proteomes" id="UP001500689">
    <property type="component" value="Unassembled WGS sequence"/>
</dbReference>
<keyword evidence="1" id="KW-0233">DNA recombination</keyword>
<dbReference type="Gene3D" id="1.10.443.10">
    <property type="entry name" value="Intergrase catalytic core"/>
    <property type="match status" value="1"/>
</dbReference>
<organism evidence="2 3">
    <name type="scientific">Amycolatopsis ultiminotia</name>
    <dbReference type="NCBI Taxonomy" id="543629"/>
    <lineage>
        <taxon>Bacteria</taxon>
        <taxon>Bacillati</taxon>
        <taxon>Actinomycetota</taxon>
        <taxon>Actinomycetes</taxon>
        <taxon>Pseudonocardiales</taxon>
        <taxon>Pseudonocardiaceae</taxon>
        <taxon>Amycolatopsis</taxon>
    </lineage>
</organism>
<dbReference type="EMBL" id="BAAAZN010000008">
    <property type="protein sequence ID" value="GAA3554233.1"/>
    <property type="molecule type" value="Genomic_DNA"/>
</dbReference>
<proteinExistence type="predicted"/>
<gene>
    <name evidence="2" type="ORF">GCM10022222_42360</name>
</gene>
<dbReference type="InterPro" id="IPR013762">
    <property type="entry name" value="Integrase-like_cat_sf"/>
</dbReference>
<reference evidence="3" key="1">
    <citation type="journal article" date="2019" name="Int. J. Syst. Evol. Microbiol.">
        <title>The Global Catalogue of Microorganisms (GCM) 10K type strain sequencing project: providing services to taxonomists for standard genome sequencing and annotation.</title>
        <authorList>
            <consortium name="The Broad Institute Genomics Platform"/>
            <consortium name="The Broad Institute Genome Sequencing Center for Infectious Disease"/>
            <person name="Wu L."/>
            <person name="Ma J."/>
        </authorList>
    </citation>
    <scope>NUCLEOTIDE SEQUENCE [LARGE SCALE GENOMIC DNA]</scope>
    <source>
        <strain evidence="3">JCM 16898</strain>
    </source>
</reference>
<evidence type="ECO:0000256" key="1">
    <source>
        <dbReference type="ARBA" id="ARBA00023172"/>
    </source>
</evidence>